<protein>
    <recommendedName>
        <fullName evidence="5">RxLR effector candidate protein</fullName>
    </recommendedName>
</protein>
<dbReference type="AlphaFoldDB" id="A0AAV0UGX1"/>
<accession>A0AAV0UGX1</accession>
<gene>
    <name evidence="3" type="ORF">HBR001_LOCUS6541</name>
</gene>
<organism evidence="3 4">
    <name type="scientific">Hyaloperonospora brassicae</name>
    <name type="common">Brassica downy mildew</name>
    <name type="synonym">Peronospora brassicae</name>
    <dbReference type="NCBI Taxonomy" id="162125"/>
    <lineage>
        <taxon>Eukaryota</taxon>
        <taxon>Sar</taxon>
        <taxon>Stramenopiles</taxon>
        <taxon>Oomycota</taxon>
        <taxon>Peronosporomycetes</taxon>
        <taxon>Peronosporales</taxon>
        <taxon>Peronosporaceae</taxon>
        <taxon>Hyaloperonospora</taxon>
    </lineage>
</organism>
<evidence type="ECO:0000313" key="3">
    <source>
        <dbReference type="EMBL" id="CAI5735598.1"/>
    </source>
</evidence>
<feature type="compositionally biased region" description="Basic and acidic residues" evidence="1">
    <location>
        <begin position="65"/>
        <end position="83"/>
    </location>
</feature>
<keyword evidence="2" id="KW-0732">Signal</keyword>
<feature type="compositionally biased region" description="Polar residues" evidence="1">
    <location>
        <begin position="53"/>
        <end position="64"/>
    </location>
</feature>
<feature type="region of interest" description="Disordered" evidence="1">
    <location>
        <begin position="48"/>
        <end position="83"/>
    </location>
</feature>
<evidence type="ECO:0000256" key="2">
    <source>
        <dbReference type="SAM" id="SignalP"/>
    </source>
</evidence>
<feature type="signal peptide" evidence="2">
    <location>
        <begin position="1"/>
        <end position="22"/>
    </location>
</feature>
<proteinExistence type="predicted"/>
<feature type="chain" id="PRO_5043370518" description="RxLR effector candidate protein" evidence="2">
    <location>
        <begin position="23"/>
        <end position="489"/>
    </location>
</feature>
<sequence>MRLNSILLSAYAAPTLLMLGDGDLVCADAHNAEQTSFNESKPDYRRMHVASPADSSPTASITESHVSKKDKTVREDTRSEDRMENKLEEVLESSAQALTDVARKVKAFDRKDLRTKTMTQFYWTIPYAFNTKCTEVYEDFARGEQPMEATKLAALLIRNRDLSLTELHAGTPEIISALLSKRNPLDVTRVVVLLRSVPGMEADSDVLHRQLVANHKDLPGVISDAWMNLGLDTEELLKILNWHPDHEALFTPSFFHEVVLYIIKFKEKHLAALSIDEAIRLLFQTMNPGQVHDYLGRLEEIGGHEALVKTLRVIYANIRNHDSLLNKLRAQRLLSRKMQAEKTPDHVREFAKLAIPLEPIDAPAFAHLLKAGRRIGPKVHARLKEIVGALLFIRTPAEVVQALASLHTIAGNEAIATKMHRILAGLYLPKTMRLVWMEAGVPPRTILETCISTKDVPFDRPNGALLSEYKKFVEMYKRVHPYGINTRDA</sequence>
<dbReference type="Proteomes" id="UP001162031">
    <property type="component" value="Unassembled WGS sequence"/>
</dbReference>
<evidence type="ECO:0000313" key="4">
    <source>
        <dbReference type="Proteomes" id="UP001162031"/>
    </source>
</evidence>
<evidence type="ECO:0008006" key="5">
    <source>
        <dbReference type="Google" id="ProtNLM"/>
    </source>
</evidence>
<reference evidence="3" key="1">
    <citation type="submission" date="2022-12" db="EMBL/GenBank/DDBJ databases">
        <authorList>
            <person name="Webb A."/>
        </authorList>
    </citation>
    <scope>NUCLEOTIDE SEQUENCE</scope>
    <source>
        <strain evidence="3">Hp1</strain>
    </source>
</reference>
<evidence type="ECO:0000256" key="1">
    <source>
        <dbReference type="SAM" id="MobiDB-lite"/>
    </source>
</evidence>
<name>A0AAV0UGX1_HYABA</name>
<comment type="caution">
    <text evidence="3">The sequence shown here is derived from an EMBL/GenBank/DDBJ whole genome shotgun (WGS) entry which is preliminary data.</text>
</comment>
<dbReference type="EMBL" id="CANTFL010001283">
    <property type="protein sequence ID" value="CAI5735598.1"/>
    <property type="molecule type" value="Genomic_DNA"/>
</dbReference>
<keyword evidence="4" id="KW-1185">Reference proteome</keyword>